<name>A0A1D8KU20_9CAUD</name>
<dbReference type="RefSeq" id="YP_009323148.1">
    <property type="nucleotide sequence ID" value="NC_031927.1"/>
</dbReference>
<accession>A0A1D8KU20</accession>
<dbReference type="Proteomes" id="UP000203902">
    <property type="component" value="Segment"/>
</dbReference>
<evidence type="ECO:0000313" key="2">
    <source>
        <dbReference type="EMBL" id="AOV62403.1"/>
    </source>
</evidence>
<sequence>MSRYDQILKNLKEAISNPHLYNEEEIRFMKTQLRELTESKQQFLREDKNGFGS</sequence>
<dbReference type="Proteomes" id="UP000510897">
    <property type="component" value="Segment"/>
</dbReference>
<proteinExistence type="predicted"/>
<keyword evidence="4" id="KW-1185">Reference proteome</keyword>
<evidence type="ECO:0000313" key="3">
    <source>
        <dbReference type="EMBL" id="QLF86267.1"/>
    </source>
</evidence>
<gene>
    <name evidence="1" type="ORF">C490910_215</name>
    <name evidence="3" type="ORF">CC030809_00219</name>
    <name evidence="2" type="ORF">S420910_215</name>
</gene>
<reference evidence="4 5" key="1">
    <citation type="journal article" date="2016" name="Virology">
        <title>The genomic content and context of auxiliary metabolic genes in marine cyanomyoviruses.</title>
        <authorList>
            <person name="Crummett L.T."/>
            <person name="Puxty R.J."/>
            <person name="Weihe C."/>
            <person name="Marston M.F."/>
            <person name="Martiny J.B."/>
        </authorList>
    </citation>
    <scope>NUCLEOTIDE SEQUENCE [LARGE SCALE GENOMIC DNA]</scope>
    <source>
        <strain evidence="1">0910CC49</strain>
        <strain evidence="2">0910SB42</strain>
    </source>
</reference>
<dbReference type="Proteomes" id="UP000226384">
    <property type="component" value="Segment"/>
</dbReference>
<reference evidence="3 6" key="2">
    <citation type="submission" date="2020-06" db="EMBL/GenBank/DDBJ databases">
        <authorList>
            <person name="Puxty R.J."/>
            <person name="Weihe C."/>
            <person name="Marston M.F."/>
            <person name="Martiny J.B.H."/>
        </authorList>
    </citation>
    <scope>NUCLEOTIDE SEQUENCE [LARGE SCALE GENOMIC DNA]</scope>
    <source>
        <strain evidence="3">0809CC03</strain>
    </source>
</reference>
<evidence type="ECO:0000313" key="4">
    <source>
        <dbReference type="Proteomes" id="UP000203902"/>
    </source>
</evidence>
<dbReference type="EMBL" id="KU686213">
    <property type="protein sequence ID" value="AOV62403.1"/>
    <property type="molecule type" value="Genomic_DNA"/>
</dbReference>
<dbReference type="EMBL" id="MT586120">
    <property type="protein sequence ID" value="QLF86267.1"/>
    <property type="molecule type" value="Genomic_DNA"/>
</dbReference>
<protein>
    <submittedName>
        <fullName evidence="1">Uncharacterized protein</fullName>
    </submittedName>
</protein>
<dbReference type="KEGG" id="vg:30308269"/>
<dbReference type="EMBL" id="KU686212">
    <property type="protein sequence ID" value="AOV62139.1"/>
    <property type="molecule type" value="Genomic_DNA"/>
</dbReference>
<evidence type="ECO:0000313" key="5">
    <source>
        <dbReference type="Proteomes" id="UP000226384"/>
    </source>
</evidence>
<dbReference type="GeneID" id="30308269"/>
<reference evidence="3 6" key="3">
    <citation type="submission" date="2020-07" db="EMBL/GenBank/DDBJ databases">
        <title>Signatures of coevolution in a cyanophage population.</title>
        <authorList>
            <person name="Abebe J."/>
        </authorList>
    </citation>
    <scope>NUCLEOTIDE SEQUENCE [LARGE SCALE GENOMIC DNA]</scope>
    <source>
        <strain evidence="3">0809CC03</strain>
    </source>
</reference>
<organism evidence="1 4">
    <name type="scientific">Synechococcus phage S-CAM7</name>
    <dbReference type="NCBI Taxonomy" id="1883368"/>
    <lineage>
        <taxon>Viruses</taxon>
        <taxon>Duplodnaviria</taxon>
        <taxon>Heunggongvirae</taxon>
        <taxon>Uroviricota</taxon>
        <taxon>Caudoviricetes</taxon>
        <taxon>Pantevenvirales</taxon>
        <taxon>Kyanoviridae</taxon>
        <taxon>Mazuvirus</taxon>
        <taxon>Mazuvirus scam7</taxon>
    </lineage>
</organism>
<evidence type="ECO:0000313" key="6">
    <source>
        <dbReference type="Proteomes" id="UP000510897"/>
    </source>
</evidence>
<evidence type="ECO:0000313" key="1">
    <source>
        <dbReference type="EMBL" id="AOV62139.1"/>
    </source>
</evidence>